<feature type="transmembrane region" description="Helical" evidence="1">
    <location>
        <begin position="58"/>
        <end position="77"/>
    </location>
</feature>
<accession>A0A1N6FNZ7</accession>
<evidence type="ECO:0000259" key="2">
    <source>
        <dbReference type="Pfam" id="PF01433"/>
    </source>
</evidence>
<feature type="transmembrane region" description="Helical" evidence="1">
    <location>
        <begin position="565"/>
        <end position="584"/>
    </location>
</feature>
<dbReference type="AlphaFoldDB" id="A0A1N6FNZ7"/>
<keyword evidence="1" id="KW-1133">Transmembrane helix</keyword>
<organism evidence="3 4">
    <name type="scientific">Algoriphagus halophilus</name>
    <dbReference type="NCBI Taxonomy" id="226505"/>
    <lineage>
        <taxon>Bacteria</taxon>
        <taxon>Pseudomonadati</taxon>
        <taxon>Bacteroidota</taxon>
        <taxon>Cytophagia</taxon>
        <taxon>Cytophagales</taxon>
        <taxon>Cyclobacteriaceae</taxon>
        <taxon>Algoriphagus</taxon>
    </lineage>
</organism>
<reference evidence="4" key="1">
    <citation type="submission" date="2016-11" db="EMBL/GenBank/DDBJ databases">
        <authorList>
            <person name="Varghese N."/>
            <person name="Submissions S."/>
        </authorList>
    </citation>
    <scope>NUCLEOTIDE SEQUENCE [LARGE SCALE GENOMIC DNA]</scope>
    <source>
        <strain evidence="4">DSM 15292</strain>
    </source>
</reference>
<dbReference type="RefSeq" id="WP_074225427.1">
    <property type="nucleotide sequence ID" value="NZ_FSRC01000002.1"/>
</dbReference>
<dbReference type="Pfam" id="PF01433">
    <property type="entry name" value="Peptidase_M1"/>
    <property type="match status" value="1"/>
</dbReference>
<feature type="transmembrane region" description="Helical" evidence="1">
    <location>
        <begin position="319"/>
        <end position="339"/>
    </location>
</feature>
<keyword evidence="1" id="KW-0472">Membrane</keyword>
<evidence type="ECO:0000313" key="3">
    <source>
        <dbReference type="EMBL" id="SIN97019.1"/>
    </source>
</evidence>
<feature type="transmembrane region" description="Helical" evidence="1">
    <location>
        <begin position="244"/>
        <end position="267"/>
    </location>
</feature>
<dbReference type="Proteomes" id="UP000185221">
    <property type="component" value="Unassembled WGS sequence"/>
</dbReference>
<sequence length="1214" mass="139441">MFLDIFIFELRYRFSRPATYIYFGLLLIVAMLLIGFGNTPASEKVYHNAPIVIANLQLLISLFGILLASAVMGVPLYRDLEHKTGTFLFSYPISKFSYFMGRFWGSFVTLLFISLGSLIGIYLGSILGPTFGTDALRYGPNLLWNYLQPWLTLTLPNLWFASTLFFALIVFTRNIKSIYSGGIVVFIAYLLANFLASDIENKDLVQLLDPFGLNTFDYQTRYLTPFEQNNFILPLSGNLLLNRIIWSGIGLAFFLASYFKFSFSYFFSTIQKKSKKEAEKSETPVLKKVLAKADFTGNYQWNSFKTLTKIEVQNILKDVYFRSILLGGSVFLILDFWIGNTLYSVPNFPSTSFLMEYKTFDYNIFVFIIIVFFTGETLHRDKSSGYSVINDTFPVKDGAVIASKFSGMAFICLLLTTLPIVVGIIIQTLKGYFNYDLGVYLVDSYLISLPDYLQMVMLVFAVHLLVNNKFAGHAAAIGIWVLIIVLRNFANYDFNMFFFSYKPGYRWSDMNGLGHFGEPLFWFNLYWTAFGIFLILFFSIFYSRGTDSSTKSRISTAKNKLGKKTALTSYGFLFIALLSGAYIYQSTVYDNGYQTSEEGEKRQVAYEKQLKQYEFMAQPKIIKVNLKADLYPLERDAYFEAEVSMVNKTDEPIDSVHFNSASLTDFEILYNGQELPYRFPLHYEPRKFQIFGKKAEKEWYRITALPQTLMPGDTLDLVIKSKVINDKFPNSGFGRELVHNGSFIAGGMPEIGYSSSIELSSDEKRREYELPEKPDDLPPHNDPYGKRTLLFQDDADFIDFEATVSTIPSQIAVAPGYLQREWIEGDRRYFHYIQDSPIQAFFSVLSAEYEVLRDKTSLPNGQSIDIEIYYQKGHEYNLDRFVQSYKDGLTYFSETYGPFQFRQMRILEFPRYAGFAQSFPNTVPFAESFGWVADFSDPNSFDYVYYVTAHELAHQWWGHQITPNYTRGANLTSEALAEFSALILSERKYGKENMKRFLKDELDDYLRGRSNESKKENVFINCNRPYQWYNKGSLILYGLRDLIGEEAIDSALYNFNAEFGLKTIPPFPGSADLYRHLEAYTPDSLRYYLDDTWNKITLYDNKAEEVTATKIAEDEYDVTIKIHSQKLYADSAGEESDASYEGDYIDIGVFAAEDQDENGKDRVNPLYVQKYKIKPGETTLTIRVKGEPVKAGIDPYNKLIDRIPDDNTISVEIL</sequence>
<feature type="transmembrane region" description="Helical" evidence="1">
    <location>
        <begin position="405"/>
        <end position="426"/>
    </location>
</feature>
<dbReference type="OrthoDB" id="100605at2"/>
<dbReference type="InterPro" id="IPR027268">
    <property type="entry name" value="Peptidase_M4/M1_CTD_sf"/>
</dbReference>
<feature type="transmembrane region" description="Helical" evidence="1">
    <location>
        <begin position="20"/>
        <end position="38"/>
    </location>
</feature>
<protein>
    <recommendedName>
        <fullName evidence="2">Peptidase M1 membrane alanine aminopeptidase domain-containing protein</fullName>
    </recommendedName>
</protein>
<dbReference type="EMBL" id="FSRC01000002">
    <property type="protein sequence ID" value="SIN97019.1"/>
    <property type="molecule type" value="Genomic_DNA"/>
</dbReference>
<feature type="transmembrane region" description="Helical" evidence="1">
    <location>
        <begin position="103"/>
        <end position="127"/>
    </location>
</feature>
<proteinExistence type="predicted"/>
<evidence type="ECO:0000256" key="1">
    <source>
        <dbReference type="SAM" id="Phobius"/>
    </source>
</evidence>
<dbReference type="Gene3D" id="1.10.390.10">
    <property type="entry name" value="Neutral Protease Domain 2"/>
    <property type="match status" value="1"/>
</dbReference>
<dbReference type="GO" id="GO:0008237">
    <property type="term" value="F:metallopeptidase activity"/>
    <property type="evidence" value="ECO:0007669"/>
    <property type="project" value="InterPro"/>
</dbReference>
<feature type="transmembrane region" description="Helical" evidence="1">
    <location>
        <begin position="446"/>
        <end position="466"/>
    </location>
</feature>
<keyword evidence="4" id="KW-1185">Reference proteome</keyword>
<feature type="domain" description="Peptidase M1 membrane alanine aminopeptidase" evidence="2">
    <location>
        <begin position="898"/>
        <end position="1065"/>
    </location>
</feature>
<feature type="transmembrane region" description="Helical" evidence="1">
    <location>
        <begin position="478"/>
        <end position="501"/>
    </location>
</feature>
<dbReference type="STRING" id="226505.SAMN05444394_2602"/>
<dbReference type="SUPFAM" id="SSF55486">
    <property type="entry name" value="Metalloproteases ('zincins'), catalytic domain"/>
    <property type="match status" value="1"/>
</dbReference>
<feature type="transmembrane region" description="Helical" evidence="1">
    <location>
        <begin position="147"/>
        <end position="171"/>
    </location>
</feature>
<feature type="transmembrane region" description="Helical" evidence="1">
    <location>
        <begin position="359"/>
        <end position="378"/>
    </location>
</feature>
<feature type="transmembrane region" description="Helical" evidence="1">
    <location>
        <begin position="521"/>
        <end position="544"/>
    </location>
</feature>
<dbReference type="GO" id="GO:0008270">
    <property type="term" value="F:zinc ion binding"/>
    <property type="evidence" value="ECO:0007669"/>
    <property type="project" value="InterPro"/>
</dbReference>
<feature type="transmembrane region" description="Helical" evidence="1">
    <location>
        <begin position="178"/>
        <end position="196"/>
    </location>
</feature>
<dbReference type="InterPro" id="IPR014782">
    <property type="entry name" value="Peptidase_M1_dom"/>
</dbReference>
<gene>
    <name evidence="3" type="ORF">SAMN05444394_2602</name>
</gene>
<evidence type="ECO:0000313" key="4">
    <source>
        <dbReference type="Proteomes" id="UP000185221"/>
    </source>
</evidence>
<name>A0A1N6FNZ7_9BACT</name>
<keyword evidence="1" id="KW-0812">Transmembrane</keyword>